<feature type="domain" description="BTB" evidence="2">
    <location>
        <begin position="32"/>
        <end position="101"/>
    </location>
</feature>
<dbReference type="HOGENOM" id="CLU_068279_5_2_1"/>
<proteinExistence type="predicted"/>
<feature type="compositionally biased region" description="Low complexity" evidence="1">
    <location>
        <begin position="1"/>
        <end position="13"/>
    </location>
</feature>
<evidence type="ECO:0000256" key="1">
    <source>
        <dbReference type="SAM" id="MobiDB-lite"/>
    </source>
</evidence>
<dbReference type="AlphaFoldDB" id="A0A074WJQ0"/>
<name>A0A074WJQ0_9PEZI</name>
<dbReference type="GeneID" id="25411292"/>
<feature type="region of interest" description="Disordered" evidence="1">
    <location>
        <begin position="1"/>
        <end position="26"/>
    </location>
</feature>
<reference evidence="3 4" key="1">
    <citation type="journal article" date="2014" name="BMC Genomics">
        <title>Genome sequencing of four Aureobasidium pullulans varieties: biotechnological potential, stress tolerance, and description of new species.</title>
        <authorList>
            <person name="Gostin Ar C."/>
            <person name="Ohm R.A."/>
            <person name="Kogej T."/>
            <person name="Sonjak S."/>
            <person name="Turk M."/>
            <person name="Zajc J."/>
            <person name="Zalar P."/>
            <person name="Grube M."/>
            <person name="Sun H."/>
            <person name="Han J."/>
            <person name="Sharma A."/>
            <person name="Chiniquy J."/>
            <person name="Ngan C.Y."/>
            <person name="Lipzen A."/>
            <person name="Barry K."/>
            <person name="Grigoriev I.V."/>
            <person name="Gunde-Cimerman N."/>
        </authorList>
    </citation>
    <scope>NUCLEOTIDE SEQUENCE [LARGE SCALE GENOMIC DNA]</scope>
    <source>
        <strain evidence="3 4">CBS 147.97</strain>
    </source>
</reference>
<dbReference type="PANTHER" id="PTHR47843:SF2">
    <property type="entry name" value="BTB DOMAIN-CONTAINING PROTEIN"/>
    <property type="match status" value="1"/>
</dbReference>
<evidence type="ECO:0000313" key="3">
    <source>
        <dbReference type="EMBL" id="KEQ71849.1"/>
    </source>
</evidence>
<dbReference type="PROSITE" id="PS50097">
    <property type="entry name" value="BTB"/>
    <property type="match status" value="1"/>
</dbReference>
<dbReference type="OrthoDB" id="194443at2759"/>
<protein>
    <recommendedName>
        <fullName evidence="2">BTB domain-containing protein</fullName>
    </recommendedName>
</protein>
<dbReference type="STRING" id="1043004.A0A074WJQ0"/>
<gene>
    <name evidence="3" type="ORF">M436DRAFT_50684</name>
</gene>
<dbReference type="InterPro" id="IPR011333">
    <property type="entry name" value="SKP1/BTB/POZ_sf"/>
</dbReference>
<dbReference type="EMBL" id="KL584713">
    <property type="protein sequence ID" value="KEQ71849.1"/>
    <property type="molecule type" value="Genomic_DNA"/>
</dbReference>
<evidence type="ECO:0000259" key="2">
    <source>
        <dbReference type="PROSITE" id="PS50097"/>
    </source>
</evidence>
<dbReference type="PANTHER" id="PTHR47843">
    <property type="entry name" value="BTB DOMAIN-CONTAINING PROTEIN-RELATED"/>
    <property type="match status" value="1"/>
</dbReference>
<dbReference type="Gene3D" id="3.30.710.10">
    <property type="entry name" value="Potassium Channel Kv1.1, Chain A"/>
    <property type="match status" value="1"/>
</dbReference>
<keyword evidence="4" id="KW-1185">Reference proteome</keyword>
<organism evidence="3 4">
    <name type="scientific">Aureobasidium namibiae CBS 147.97</name>
    <dbReference type="NCBI Taxonomy" id="1043004"/>
    <lineage>
        <taxon>Eukaryota</taxon>
        <taxon>Fungi</taxon>
        <taxon>Dikarya</taxon>
        <taxon>Ascomycota</taxon>
        <taxon>Pezizomycotina</taxon>
        <taxon>Dothideomycetes</taxon>
        <taxon>Dothideomycetidae</taxon>
        <taxon>Dothideales</taxon>
        <taxon>Saccotheciaceae</taxon>
        <taxon>Aureobasidium</taxon>
    </lineage>
</organism>
<evidence type="ECO:0000313" key="4">
    <source>
        <dbReference type="Proteomes" id="UP000027730"/>
    </source>
</evidence>
<dbReference type="RefSeq" id="XP_013425888.1">
    <property type="nucleotide sequence ID" value="XM_013570434.1"/>
</dbReference>
<accession>A0A074WJQ0</accession>
<dbReference type="SUPFAM" id="SSF54695">
    <property type="entry name" value="POZ domain"/>
    <property type="match status" value="1"/>
</dbReference>
<dbReference type="Pfam" id="PF00651">
    <property type="entry name" value="BTB"/>
    <property type="match status" value="1"/>
</dbReference>
<dbReference type="InterPro" id="IPR000210">
    <property type="entry name" value="BTB/POZ_dom"/>
</dbReference>
<dbReference type="Proteomes" id="UP000027730">
    <property type="component" value="Unassembled WGS sequence"/>
</dbReference>
<dbReference type="SMART" id="SM00225">
    <property type="entry name" value="BTB"/>
    <property type="match status" value="1"/>
</dbReference>
<sequence length="241" mass="27408">MSTTSTPTKTESSAVRAVSTPGKMPTKKHYKETVTILVGASKQPFVLQKGLLCFYSDYFRAAFDGSFKEAVERKIELPDVKIDTFEAFQVWLYSQSFRSIEDLQDSSEAPKLPSSRRLARLWVFGDKYQIPVLQNGAIDALLQKNLEERTFNVDVVNIAYENTMLGSPLRRYAIDLCVFQMTHSPREISVFGDVNLGNWSKEALVDFACCTSNAWEHKLPWATMPDRNKCHYHVHAKGEHC</sequence>